<dbReference type="RefSeq" id="WP_258878160.1">
    <property type="nucleotide sequence ID" value="NZ_CP048914.1"/>
</dbReference>
<dbReference type="Proteomes" id="UP000514720">
    <property type="component" value="Chromosome"/>
</dbReference>
<reference evidence="2 3" key="1">
    <citation type="submission" date="2020-02" db="EMBL/GenBank/DDBJ databases">
        <authorList>
            <person name="Zheng R.K."/>
            <person name="Sun C.M."/>
        </authorList>
    </citation>
    <scope>NUCLEOTIDE SEQUENCE [LARGE SCALE GENOMIC DNA]</scope>
    <source>
        <strain evidence="3">zrk13</strain>
    </source>
</reference>
<keyword evidence="1" id="KW-0472">Membrane</keyword>
<proteinExistence type="predicted"/>
<keyword evidence="1" id="KW-1133">Transmembrane helix</keyword>
<dbReference type="KEGG" id="xcl:G4Z02_01875"/>
<feature type="transmembrane region" description="Helical" evidence="1">
    <location>
        <begin position="9"/>
        <end position="30"/>
    </location>
</feature>
<gene>
    <name evidence="2" type="ORF">G4Z02_01875</name>
</gene>
<sequence length="114" mass="12568">MYERPSRFFLSEIGVIAFAVISLLFGSIAAGASMGIGLAIAVLMIIASFLLMIFMIVLSFIFIVKHIKDKDKDQFPLGHAFNFIFSLGVFIGAGFFYLIIFMGIWVVLAPFFGA</sequence>
<keyword evidence="3" id="KW-1185">Reference proteome</keyword>
<feature type="transmembrane region" description="Helical" evidence="1">
    <location>
        <begin position="36"/>
        <end position="63"/>
    </location>
</feature>
<dbReference type="EMBL" id="CP048914">
    <property type="protein sequence ID" value="QMS84545.1"/>
    <property type="molecule type" value="Genomic_DNA"/>
</dbReference>
<dbReference type="AlphaFoldDB" id="A0A7L7KPQ4"/>
<name>A0A7L7KPQ4_9MOLU</name>
<evidence type="ECO:0000313" key="3">
    <source>
        <dbReference type="Proteomes" id="UP000514720"/>
    </source>
</evidence>
<feature type="transmembrane region" description="Helical" evidence="1">
    <location>
        <begin position="83"/>
        <end position="108"/>
    </location>
</feature>
<protein>
    <submittedName>
        <fullName evidence="2">Uncharacterized protein</fullName>
    </submittedName>
</protein>
<organism evidence="2 3">
    <name type="scientific">Candidatus Xianfuyuplasma coldseepsis</name>
    <dbReference type="NCBI Taxonomy" id="2782163"/>
    <lineage>
        <taxon>Bacteria</taxon>
        <taxon>Bacillati</taxon>
        <taxon>Mycoplasmatota</taxon>
        <taxon>Mollicutes</taxon>
        <taxon>Candidatus Izemoplasmatales</taxon>
        <taxon>Candidatus Izemoplasmataceae</taxon>
        <taxon>Candidatus Xianfuyuplasma</taxon>
    </lineage>
</organism>
<accession>A0A7L7KPQ4</accession>
<keyword evidence="1" id="KW-0812">Transmembrane</keyword>
<evidence type="ECO:0000256" key="1">
    <source>
        <dbReference type="SAM" id="Phobius"/>
    </source>
</evidence>
<evidence type="ECO:0000313" key="2">
    <source>
        <dbReference type="EMBL" id="QMS84545.1"/>
    </source>
</evidence>